<dbReference type="Pfam" id="PF04434">
    <property type="entry name" value="SWIM"/>
    <property type="match status" value="1"/>
</dbReference>
<evidence type="ECO:0000313" key="4">
    <source>
        <dbReference type="Proteomes" id="UP000289738"/>
    </source>
</evidence>
<dbReference type="AlphaFoldDB" id="A0A445CI17"/>
<gene>
    <name evidence="3" type="ORF">Ahy_A07g037199</name>
</gene>
<keyword evidence="1" id="KW-0479">Metal-binding</keyword>
<keyword evidence="4" id="KW-1185">Reference proteome</keyword>
<dbReference type="Proteomes" id="UP000289738">
    <property type="component" value="Chromosome A07"/>
</dbReference>
<accession>A0A445CI17</accession>
<feature type="domain" description="SWIM-type" evidence="2">
    <location>
        <begin position="184"/>
        <end position="222"/>
    </location>
</feature>
<organism evidence="3 4">
    <name type="scientific">Arachis hypogaea</name>
    <name type="common">Peanut</name>
    <dbReference type="NCBI Taxonomy" id="3818"/>
    <lineage>
        <taxon>Eukaryota</taxon>
        <taxon>Viridiplantae</taxon>
        <taxon>Streptophyta</taxon>
        <taxon>Embryophyta</taxon>
        <taxon>Tracheophyta</taxon>
        <taxon>Spermatophyta</taxon>
        <taxon>Magnoliopsida</taxon>
        <taxon>eudicotyledons</taxon>
        <taxon>Gunneridae</taxon>
        <taxon>Pentapetalae</taxon>
        <taxon>rosids</taxon>
        <taxon>fabids</taxon>
        <taxon>Fabales</taxon>
        <taxon>Fabaceae</taxon>
        <taxon>Papilionoideae</taxon>
        <taxon>50 kb inversion clade</taxon>
        <taxon>dalbergioids sensu lato</taxon>
        <taxon>Dalbergieae</taxon>
        <taxon>Pterocarpus clade</taxon>
        <taxon>Arachis</taxon>
    </lineage>
</organism>
<dbReference type="InterPro" id="IPR004330">
    <property type="entry name" value="FAR1_DNA_bnd_dom"/>
</dbReference>
<keyword evidence="1" id="KW-0863">Zinc-finger</keyword>
<keyword evidence="1" id="KW-0862">Zinc</keyword>
<protein>
    <recommendedName>
        <fullName evidence="2">SWIM-type domain-containing protein</fullName>
    </recommendedName>
</protein>
<evidence type="ECO:0000256" key="1">
    <source>
        <dbReference type="PROSITE-ProRule" id="PRU00325"/>
    </source>
</evidence>
<dbReference type="Pfam" id="PF03101">
    <property type="entry name" value="FAR1"/>
    <property type="match status" value="1"/>
</dbReference>
<dbReference type="GO" id="GO:0008270">
    <property type="term" value="F:zinc ion binding"/>
    <property type="evidence" value="ECO:0007669"/>
    <property type="project" value="UniProtKB-KW"/>
</dbReference>
<dbReference type="PROSITE" id="PS50966">
    <property type="entry name" value="ZF_SWIM"/>
    <property type="match status" value="1"/>
</dbReference>
<dbReference type="PANTHER" id="PTHR47718">
    <property type="entry name" value="OS01G0519700 PROTEIN"/>
    <property type="match status" value="1"/>
</dbReference>
<proteinExistence type="predicted"/>
<evidence type="ECO:0000259" key="2">
    <source>
        <dbReference type="PROSITE" id="PS50966"/>
    </source>
</evidence>
<reference evidence="3 4" key="1">
    <citation type="submission" date="2019-01" db="EMBL/GenBank/DDBJ databases">
        <title>Sequencing of cultivated peanut Arachis hypogaea provides insights into genome evolution and oil improvement.</title>
        <authorList>
            <person name="Chen X."/>
        </authorList>
    </citation>
    <scope>NUCLEOTIDE SEQUENCE [LARGE SCALE GENOMIC DNA]</scope>
    <source>
        <strain evidence="4">cv. Fuhuasheng</strain>
        <tissue evidence="3">Leaves</tissue>
    </source>
</reference>
<dbReference type="InterPro" id="IPR007527">
    <property type="entry name" value="Znf_SWIM"/>
</dbReference>
<name>A0A445CI17_ARAHY</name>
<sequence length="351" mass="40229">MTTVNLENVLYTRSDDGVNYGDVASLTDDDILRMVFQTEEHAYDFYQKLGRRRPHKPETRTNCEARMCIYLDRSNNIWRVKKVIMKHNHALTHPGMVHLIPNFQSVTEAAKAQIDGMQGLIYGDPVLTTSLDSLEWFAARVYTRTAFNDVKKELEAVASVNFVGVRQLLTTKVYTVDEFGHPGRPIVILCDKNMGRLQCDCYFWDTHGYPCKHMFFVMKHEHVMEVPKCLVLKRWTKDAKHVGKYVEKNMMMGALHSASHWLFFLGAQQFGLFTEAMKGLQELRAKLEEMFSKKGDGKGDVTAAELRDPDVVRTNGALRVRNKTRTGGSVQHVSCRVIPNEHVLYAARKIR</sequence>
<comment type="caution">
    <text evidence="3">The sequence shown here is derived from an EMBL/GenBank/DDBJ whole genome shotgun (WGS) entry which is preliminary data.</text>
</comment>
<evidence type="ECO:0000313" key="3">
    <source>
        <dbReference type="EMBL" id="RYR50573.1"/>
    </source>
</evidence>
<dbReference type="EMBL" id="SDMP01000007">
    <property type="protein sequence ID" value="RYR50573.1"/>
    <property type="molecule type" value="Genomic_DNA"/>
</dbReference>
<dbReference type="PANTHER" id="PTHR47718:SF6">
    <property type="entry name" value="PROTEIN FAR1-RELATED SEQUENCE"/>
    <property type="match status" value="1"/>
</dbReference>